<evidence type="ECO:0000256" key="1">
    <source>
        <dbReference type="SAM" id="MobiDB-lite"/>
    </source>
</evidence>
<comment type="caution">
    <text evidence="3">The sequence shown here is derived from an EMBL/GenBank/DDBJ whole genome shotgun (WGS) entry which is preliminary data.</text>
</comment>
<dbReference type="InterPro" id="IPR019286">
    <property type="entry name" value="DUF2339_TM"/>
</dbReference>
<feature type="transmembrane region" description="Helical" evidence="2">
    <location>
        <begin position="225"/>
        <end position="249"/>
    </location>
</feature>
<feature type="transmembrane region" description="Helical" evidence="2">
    <location>
        <begin position="261"/>
        <end position="280"/>
    </location>
</feature>
<name>A0A7V8FKL1_9BURK</name>
<feature type="transmembrane region" description="Helical" evidence="2">
    <location>
        <begin position="287"/>
        <end position="303"/>
    </location>
</feature>
<evidence type="ECO:0000313" key="4">
    <source>
        <dbReference type="Proteomes" id="UP000461670"/>
    </source>
</evidence>
<evidence type="ECO:0008006" key="5">
    <source>
        <dbReference type="Google" id="ProtNLM"/>
    </source>
</evidence>
<dbReference type="PANTHER" id="PTHR38434">
    <property type="entry name" value="BLL2549 PROTEIN"/>
    <property type="match status" value="1"/>
</dbReference>
<accession>A0A7V8FKL1</accession>
<dbReference type="Proteomes" id="UP000461670">
    <property type="component" value="Unassembled WGS sequence"/>
</dbReference>
<keyword evidence="2" id="KW-0812">Transmembrane</keyword>
<feature type="region of interest" description="Disordered" evidence="1">
    <location>
        <begin position="162"/>
        <end position="186"/>
    </location>
</feature>
<keyword evidence="2" id="KW-0472">Membrane</keyword>
<evidence type="ECO:0000256" key="2">
    <source>
        <dbReference type="SAM" id="Phobius"/>
    </source>
</evidence>
<dbReference type="AlphaFoldDB" id="A0A7V8FKL1"/>
<evidence type="ECO:0000313" key="3">
    <source>
        <dbReference type="EMBL" id="KAF1018470.1"/>
    </source>
</evidence>
<sequence>MWVVGLLLGLTAGVLLTGSVPVALGLALVGAVALPALTKKKAAKAPPTPEPTPDAAGVVATKPAAGAGDAAADPVQALQLRVVALEQRVRQLEQHLATGVPTPAAATVQAVQLKPAPLPSLAPFAVPAPQPAALAQGPVAAAAAAVAVPALAVPPRAVTPAIPADSPAAEPGRGTVPAQPSVPPTVPPAAKVPPVAKISLSPSPAAPAAPAVPLRERLPAPVARLIFGGNVLVKLGVLILFLGLAFLLRYTAERVTVPVELRYAGVALAGAALLGLGWFLRGRRRDYALVLQGAGVAVFYLGFGEQWNREVS</sequence>
<dbReference type="EMBL" id="WNDQ01000085">
    <property type="protein sequence ID" value="KAF1018470.1"/>
    <property type="molecule type" value="Genomic_DNA"/>
</dbReference>
<proteinExistence type="predicted"/>
<dbReference type="Pfam" id="PF10101">
    <property type="entry name" value="DUF2339"/>
    <property type="match status" value="1"/>
</dbReference>
<feature type="transmembrane region" description="Helical" evidence="2">
    <location>
        <begin position="6"/>
        <end position="34"/>
    </location>
</feature>
<gene>
    <name evidence="3" type="ORF">GAK30_03656</name>
</gene>
<protein>
    <recommendedName>
        <fullName evidence="5">DUF2339 domain-containing protein</fullName>
    </recommendedName>
</protein>
<organism evidence="3 4">
    <name type="scientific">Paracidovorax wautersii</name>
    <dbReference type="NCBI Taxonomy" id="1177982"/>
    <lineage>
        <taxon>Bacteria</taxon>
        <taxon>Pseudomonadati</taxon>
        <taxon>Pseudomonadota</taxon>
        <taxon>Betaproteobacteria</taxon>
        <taxon>Burkholderiales</taxon>
        <taxon>Comamonadaceae</taxon>
        <taxon>Paracidovorax</taxon>
    </lineage>
</organism>
<dbReference type="PANTHER" id="PTHR38434:SF1">
    <property type="entry name" value="BLL2549 PROTEIN"/>
    <property type="match status" value="1"/>
</dbReference>
<reference evidence="4" key="1">
    <citation type="journal article" date="2020" name="MBio">
        <title>Horizontal gene transfer to a defensive symbiont with a reduced genome amongst a multipartite beetle microbiome.</title>
        <authorList>
            <person name="Waterworth S.C."/>
            <person name="Florez L.V."/>
            <person name="Rees E.R."/>
            <person name="Hertweck C."/>
            <person name="Kaltenpoth M."/>
            <person name="Kwan J.C."/>
        </authorList>
    </citation>
    <scope>NUCLEOTIDE SEQUENCE [LARGE SCALE GENOMIC DNA]</scope>
</reference>
<keyword evidence="2" id="KW-1133">Transmembrane helix</keyword>